<keyword evidence="3" id="KW-0812">Transmembrane</keyword>
<protein>
    <submittedName>
        <fullName evidence="8">RUS family member 1</fullName>
    </submittedName>
</protein>
<gene>
    <name evidence="8" type="primary">RUSF1</name>
</gene>
<dbReference type="AlphaFoldDB" id="A0A8B9Y337"/>
<evidence type="ECO:0000259" key="6">
    <source>
        <dbReference type="Pfam" id="PF04884"/>
    </source>
</evidence>
<organism evidence="8 9">
    <name type="scientific">Bos mutus grunniens</name>
    <name type="common">Wild yak</name>
    <name type="synonym">Bos grunniens</name>
    <dbReference type="NCBI Taxonomy" id="30521"/>
    <lineage>
        <taxon>Eukaryota</taxon>
        <taxon>Metazoa</taxon>
        <taxon>Chordata</taxon>
        <taxon>Craniata</taxon>
        <taxon>Vertebrata</taxon>
        <taxon>Euteleostomi</taxon>
        <taxon>Mammalia</taxon>
        <taxon>Eutheria</taxon>
        <taxon>Laurasiatheria</taxon>
        <taxon>Artiodactyla</taxon>
        <taxon>Ruminantia</taxon>
        <taxon>Pecora</taxon>
        <taxon>Bovidae</taxon>
        <taxon>Bovinae</taxon>
        <taxon>Bos</taxon>
    </lineage>
</organism>
<evidence type="ECO:0000313" key="9">
    <source>
        <dbReference type="Proteomes" id="UP000694520"/>
    </source>
</evidence>
<evidence type="ECO:0000259" key="7">
    <source>
        <dbReference type="Pfam" id="PF24160"/>
    </source>
</evidence>
<dbReference type="InterPro" id="IPR055412">
    <property type="entry name" value="UVB_sens_C"/>
</dbReference>
<sequence length="485" mass="52784">MADVLCSEQFGSGAARGCRAALDGSLQWEAWGRRWWGFSGAFTAKPGGRDGGGGVAPGTASPPFSRLLAVFLPQGFPDSVSPDYLPYQLWDSVQAFASSLSGSLATHAVLLGIGVGDAKASVSAATATWLVKDSTGMLGRIVFAWWMGSKMDCNAKQWRLFADILNDIAMFLEIMAPILPFCFTITVCISNLAKCLVGVAGGATRAALTMHQARRNNMADVSAKDGSQETLVNLAGLLVSLLMLPMVSDSPSLSLSCFFFLTALHIYANYRAVRALVIETLNEQRLWLVLRHFLQRGEVLGPTSANQMEPLWTGFWSSVSLSLGAPLHHVTSSVSELQQLVEGHQEPYLLRWDQSRNQVQVVLSQMAGPEAILRAATHGLVLGALRGDGPLPEELEELRNQARAGPEKESWVVVRETHQVLDKLFPKFLKGNILLLHGSWTFSPEALPSPIPTPLSGRWKTWTPLCDLKSRSQFPCLQDGEVRTV</sequence>
<comment type="similarity">
    <text evidence="2">Belongs to the RUS1 family.</text>
</comment>
<dbReference type="Ensembl" id="ENSBGRT00000034228.1">
    <property type="protein sequence ID" value="ENSBGRP00000029558.1"/>
    <property type="gene ID" value="ENSBGRG00000018211.1"/>
</dbReference>
<keyword evidence="5" id="KW-0472">Membrane</keyword>
<keyword evidence="4" id="KW-1133">Transmembrane helix</keyword>
<comment type="subcellular location">
    <subcellularLocation>
        <location evidence="1">Membrane</location>
    </subcellularLocation>
</comment>
<evidence type="ECO:0000256" key="3">
    <source>
        <dbReference type="ARBA" id="ARBA00022692"/>
    </source>
</evidence>
<dbReference type="GO" id="GO:0016020">
    <property type="term" value="C:membrane"/>
    <property type="evidence" value="ECO:0007669"/>
    <property type="project" value="UniProtKB-SubCell"/>
</dbReference>
<dbReference type="Pfam" id="PF04884">
    <property type="entry name" value="UVB_sens_prot"/>
    <property type="match status" value="1"/>
</dbReference>
<dbReference type="PANTHER" id="PTHR12770">
    <property type="entry name" value="RUS1 FAMILY PROTEIN C16ORF58"/>
    <property type="match status" value="1"/>
</dbReference>
<proteinExistence type="inferred from homology"/>
<evidence type="ECO:0000313" key="8">
    <source>
        <dbReference type="Ensembl" id="ENSBGRP00000029558.1"/>
    </source>
</evidence>
<evidence type="ECO:0000256" key="4">
    <source>
        <dbReference type="ARBA" id="ARBA00022989"/>
    </source>
</evidence>
<evidence type="ECO:0000256" key="1">
    <source>
        <dbReference type="ARBA" id="ARBA00004370"/>
    </source>
</evidence>
<name>A0A8B9Y337_BOSMU</name>
<dbReference type="Proteomes" id="UP000694520">
    <property type="component" value="Chromosome 26"/>
</dbReference>
<keyword evidence="9" id="KW-1185">Reference proteome</keyword>
<accession>A0A8B9Y337</accession>
<evidence type="ECO:0000256" key="5">
    <source>
        <dbReference type="ARBA" id="ARBA00023136"/>
    </source>
</evidence>
<dbReference type="Pfam" id="PF24160">
    <property type="entry name" value="UVB_sens_C"/>
    <property type="match status" value="1"/>
</dbReference>
<reference evidence="8" key="2">
    <citation type="submission" date="2025-05" db="UniProtKB">
        <authorList>
            <consortium name="Ensembl"/>
        </authorList>
    </citation>
    <scope>IDENTIFICATION</scope>
</reference>
<dbReference type="InterPro" id="IPR054549">
    <property type="entry name" value="UVB_sens_RUS_dom"/>
</dbReference>
<dbReference type="GeneTree" id="ENSGT00390000000050"/>
<dbReference type="Ensembl" id="ENSBGRT00000034112.1">
    <property type="protein sequence ID" value="ENSBGRP00000029460.1"/>
    <property type="gene ID" value="ENSBGRG00000018211.1"/>
</dbReference>
<dbReference type="InterPro" id="IPR006968">
    <property type="entry name" value="RUS_fam"/>
</dbReference>
<evidence type="ECO:0000256" key="2">
    <source>
        <dbReference type="ARBA" id="ARBA00007558"/>
    </source>
</evidence>
<feature type="domain" description="Root UVB sensitive protein C-terminal" evidence="7">
    <location>
        <begin position="298"/>
        <end position="431"/>
    </location>
</feature>
<feature type="domain" description="Protein root UVB sensitive/RUS" evidence="6">
    <location>
        <begin position="63"/>
        <end position="296"/>
    </location>
</feature>
<dbReference type="PANTHER" id="PTHR12770:SF31">
    <property type="entry name" value="RUS FAMILY MEMBER 1"/>
    <property type="match status" value="1"/>
</dbReference>
<reference evidence="8" key="1">
    <citation type="submission" date="2019-05" db="EMBL/GenBank/DDBJ databases">
        <authorList>
            <person name="Zhang S."/>
            <person name="Liu J."/>
        </authorList>
    </citation>
    <scope>NUCLEOTIDE SEQUENCE [LARGE SCALE GENOMIC DNA]</scope>
</reference>